<organism evidence="2">
    <name type="scientific">Emiliania huxleyi</name>
    <name type="common">Coccolithophore</name>
    <name type="synonym">Pontosphaera huxleyi</name>
    <dbReference type="NCBI Taxonomy" id="2903"/>
    <lineage>
        <taxon>Eukaryota</taxon>
        <taxon>Haptista</taxon>
        <taxon>Haptophyta</taxon>
        <taxon>Prymnesiophyceae</taxon>
        <taxon>Isochrysidales</taxon>
        <taxon>Noelaerhabdaceae</taxon>
        <taxon>Emiliania</taxon>
    </lineage>
</organism>
<dbReference type="AlphaFoldDB" id="A0A7S3THR1"/>
<proteinExistence type="predicted"/>
<dbReference type="EMBL" id="HBIR01048494">
    <property type="protein sequence ID" value="CAE0583307.1"/>
    <property type="molecule type" value="Transcribed_RNA"/>
</dbReference>
<feature type="region of interest" description="Disordered" evidence="1">
    <location>
        <begin position="1"/>
        <end position="124"/>
    </location>
</feature>
<feature type="compositionally biased region" description="Low complexity" evidence="1">
    <location>
        <begin position="39"/>
        <end position="53"/>
    </location>
</feature>
<protein>
    <submittedName>
        <fullName evidence="2">Uncharacterized protein</fullName>
    </submittedName>
</protein>
<feature type="compositionally biased region" description="Basic residues" evidence="1">
    <location>
        <begin position="21"/>
        <end position="32"/>
    </location>
</feature>
<gene>
    <name evidence="2" type="ORF">EHUX00137_LOCUS37891</name>
</gene>
<reference evidence="2" key="1">
    <citation type="submission" date="2021-01" db="EMBL/GenBank/DDBJ databases">
        <authorList>
            <person name="Corre E."/>
            <person name="Pelletier E."/>
            <person name="Niang G."/>
            <person name="Scheremetjew M."/>
            <person name="Finn R."/>
            <person name="Kale V."/>
            <person name="Holt S."/>
            <person name="Cochrane G."/>
            <person name="Meng A."/>
            <person name="Brown T."/>
            <person name="Cohen L."/>
        </authorList>
    </citation>
    <scope>NUCLEOTIDE SEQUENCE</scope>
    <source>
        <strain evidence="2">379</strain>
    </source>
</reference>
<evidence type="ECO:0000313" key="2">
    <source>
        <dbReference type="EMBL" id="CAE0583307.1"/>
    </source>
</evidence>
<sequence>MAPSWSAYHPRRRERREGRPRARRSCASRGRRRSDAGRTGRCASTSCSRRSPVSRPPRRRPCNGRHPPSPPSPVCCSAAGGSSAAARLPPTLAPSASPSAASRGRPRRQPPPAGEIWGDMGTDMSSAPPETLVLRFIPHPSPVAARWVAAVRHCQAAGLGIKYKRRCYSFPRDARTPASVAADIAASVEVLNAHEPGVVSADLLPAALRPAPEAAAASAKAQSKAAGMPLVVVAVPVAPPPALSAAAEDATEESVAAVGATVAAAEDAASTELSQEQLNGLHKRFEVLRGSIEAPAPFFACAPPPVQEALQDFNLHIHRLEDLHRQAERLAMGKRPTPRIVVAFDPRRPRTPLSDGEMRHFTVRMEFGAVYLNYCVVGKHLMELFQDDDEDECGDENVRPQRTMSADAQCYFGPSMSEEEAAQKLSDFHDWLRASPHRRRSWCPLEQQQLALGRIPVAALDRSHPSIAGLSEEQIVDKIADFQELCSLRVVPHARLQQRPGP</sequence>
<name>A0A7S3THR1_EMIHU</name>
<evidence type="ECO:0000256" key="1">
    <source>
        <dbReference type="SAM" id="MobiDB-lite"/>
    </source>
</evidence>
<feature type="compositionally biased region" description="Low complexity" evidence="1">
    <location>
        <begin position="77"/>
        <end position="103"/>
    </location>
</feature>
<accession>A0A7S3THR1</accession>